<protein>
    <submittedName>
        <fullName evidence="1">Uncharacterized protein</fullName>
    </submittedName>
</protein>
<sequence length="109" mass="12741">MKEITSYQVDLTYQLTTHEMMKLYHYVSRSEYDVYLYQNGQVADAGNFPKLLSFFLIASSKKPLVIVIDGEKPDEGYQHIKQLLNKNVKQAKIRNRHKVEVDNDISFVI</sequence>
<dbReference type="Proteomes" id="UP000665043">
    <property type="component" value="Chromosome"/>
</dbReference>
<evidence type="ECO:0000313" key="1">
    <source>
        <dbReference type="EMBL" id="QTM99244.1"/>
    </source>
</evidence>
<reference evidence="1 2" key="1">
    <citation type="submission" date="2019-12" db="EMBL/GenBank/DDBJ databases">
        <title>The whole genome sequencing of a strain isolated from a Mars analog, Dalangtan Playa.</title>
        <authorList>
            <person name="Huang T."/>
        </authorList>
    </citation>
    <scope>NUCLEOTIDE SEQUENCE [LARGE SCALE GENOMIC DNA]</scope>
    <source>
        <strain evidence="1 2">DP4-553-S</strain>
    </source>
</reference>
<evidence type="ECO:0000313" key="2">
    <source>
        <dbReference type="Proteomes" id="UP000665043"/>
    </source>
</evidence>
<proteinExistence type="predicted"/>
<dbReference type="RefSeq" id="WP_209368460.1">
    <property type="nucleotide sequence ID" value="NZ_CP046956.1"/>
</dbReference>
<dbReference type="Gene3D" id="3.30.1340.10">
    <property type="entry name" value="HPr-like"/>
    <property type="match status" value="1"/>
</dbReference>
<gene>
    <name evidence="1" type="ORF">ERJ70_07970</name>
</gene>
<dbReference type="EMBL" id="CP046956">
    <property type="protein sequence ID" value="QTM99244.1"/>
    <property type="molecule type" value="Genomic_DNA"/>
</dbReference>
<accession>A0ABX7VQQ3</accession>
<name>A0ABX7VQQ3_9BACI</name>
<dbReference type="SUPFAM" id="SSF55594">
    <property type="entry name" value="HPr-like"/>
    <property type="match status" value="1"/>
</dbReference>
<dbReference type="InterPro" id="IPR035895">
    <property type="entry name" value="HPr-like_sf"/>
</dbReference>
<keyword evidence="2" id="KW-1185">Reference proteome</keyword>
<organism evidence="1 2">
    <name type="scientific">Sediminibacillus dalangtanensis</name>
    <dbReference type="NCBI Taxonomy" id="2729421"/>
    <lineage>
        <taxon>Bacteria</taxon>
        <taxon>Bacillati</taxon>
        <taxon>Bacillota</taxon>
        <taxon>Bacilli</taxon>
        <taxon>Bacillales</taxon>
        <taxon>Bacillaceae</taxon>
        <taxon>Sediminibacillus</taxon>
    </lineage>
</organism>